<sequence length="155" mass="16363">MSSGTGPRQVELIGPVAGPFTYFIAAALILAGPLSGLFGDSWVDGLCTGIFTFPIGIGLAFATYEWRATARRFAAAGLPGMAEIVAVNGIRVDGEDDSIAELTVRITGSGFETFEAECEVGARNPPQQPGERFTVMVDPADSTFAVGYDHLFPRD</sequence>
<evidence type="ECO:0000313" key="3">
    <source>
        <dbReference type="Proteomes" id="UP001432062"/>
    </source>
</evidence>
<organism evidence="2 3">
    <name type="scientific">Nocardia vinacea</name>
    <dbReference type="NCBI Taxonomy" id="96468"/>
    <lineage>
        <taxon>Bacteria</taxon>
        <taxon>Bacillati</taxon>
        <taxon>Actinomycetota</taxon>
        <taxon>Actinomycetes</taxon>
        <taxon>Mycobacteriales</taxon>
        <taxon>Nocardiaceae</taxon>
        <taxon>Nocardia</taxon>
    </lineage>
</organism>
<protein>
    <submittedName>
        <fullName evidence="2">Uncharacterized protein</fullName>
    </submittedName>
</protein>
<feature type="transmembrane region" description="Helical" evidence="1">
    <location>
        <begin position="42"/>
        <end position="64"/>
    </location>
</feature>
<feature type="transmembrane region" description="Helical" evidence="1">
    <location>
        <begin position="12"/>
        <end position="30"/>
    </location>
</feature>
<accession>A0ABZ1Z2B2</accession>
<keyword evidence="1" id="KW-0812">Transmembrane</keyword>
<evidence type="ECO:0000256" key="1">
    <source>
        <dbReference type="SAM" id="Phobius"/>
    </source>
</evidence>
<name>A0ABZ1Z2B2_9NOCA</name>
<keyword evidence="1" id="KW-0472">Membrane</keyword>
<keyword evidence="3" id="KW-1185">Reference proteome</keyword>
<proteinExistence type="predicted"/>
<keyword evidence="1" id="KW-1133">Transmembrane helix</keyword>
<reference evidence="2" key="1">
    <citation type="submission" date="2022-10" db="EMBL/GenBank/DDBJ databases">
        <title>The complete genomes of actinobacterial strains from the NBC collection.</title>
        <authorList>
            <person name="Joergensen T.S."/>
            <person name="Alvarez Arevalo M."/>
            <person name="Sterndorff E.B."/>
            <person name="Faurdal D."/>
            <person name="Vuksanovic O."/>
            <person name="Mourched A.-S."/>
            <person name="Charusanti P."/>
            <person name="Shaw S."/>
            <person name="Blin K."/>
            <person name="Weber T."/>
        </authorList>
    </citation>
    <scope>NUCLEOTIDE SEQUENCE</scope>
    <source>
        <strain evidence="2">NBC_01482</strain>
    </source>
</reference>
<dbReference type="Proteomes" id="UP001432062">
    <property type="component" value="Chromosome"/>
</dbReference>
<dbReference type="RefSeq" id="WP_327094377.1">
    <property type="nucleotide sequence ID" value="NZ_CP109149.1"/>
</dbReference>
<dbReference type="EMBL" id="CP109441">
    <property type="protein sequence ID" value="WUV49613.1"/>
    <property type="molecule type" value="Genomic_DNA"/>
</dbReference>
<gene>
    <name evidence="2" type="ORF">OG563_16260</name>
</gene>
<evidence type="ECO:0000313" key="2">
    <source>
        <dbReference type="EMBL" id="WUV49613.1"/>
    </source>
</evidence>